<gene>
    <name evidence="1" type="ORF">NCTC10283_02533</name>
</gene>
<name>A0A376BVM8_9NEIS</name>
<reference evidence="1 2" key="1">
    <citation type="submission" date="2018-06" db="EMBL/GenBank/DDBJ databases">
        <authorList>
            <consortium name="Pathogen Informatics"/>
            <person name="Doyle S."/>
        </authorList>
    </citation>
    <scope>NUCLEOTIDE SEQUENCE [LARGE SCALE GENOMIC DNA]</scope>
    <source>
        <strain evidence="1 2">NCTC10283</strain>
    </source>
</reference>
<dbReference type="Proteomes" id="UP000254209">
    <property type="component" value="Unassembled WGS sequence"/>
</dbReference>
<dbReference type="AlphaFoldDB" id="A0A376BVM8"/>
<sequence>MSHTDQEIIENTQIWLEKAVIGLNLCPFAKAPHVKGQIRIAVSHAKHLDAFLEDIDAELQKLLTTPAEELETTLLVHPDLFDDFLQFNDMLDLADRAITDNQADGVIQIAPFHPEFQFDGTEADDISNYTNRSPYPTLHLIREDSIEKAAQAFPDPAVIFERNMNLLREMGHDGWDKLGIPHVSGCPVAHNREKN</sequence>
<accession>A0A376BVM8</accession>
<dbReference type="OrthoDB" id="277390at2"/>
<keyword evidence="2" id="KW-1185">Reference proteome</keyword>
<evidence type="ECO:0000313" key="1">
    <source>
        <dbReference type="EMBL" id="SSY80969.1"/>
    </source>
</evidence>
<protein>
    <submittedName>
        <fullName evidence="1">Protein of uncharacterized function (DUF1415)</fullName>
    </submittedName>
</protein>
<evidence type="ECO:0000313" key="2">
    <source>
        <dbReference type="Proteomes" id="UP000254209"/>
    </source>
</evidence>
<dbReference type="InterPro" id="IPR009858">
    <property type="entry name" value="DUF1415"/>
</dbReference>
<dbReference type="EMBL" id="UFSO01000003">
    <property type="protein sequence ID" value="SSY80969.1"/>
    <property type="molecule type" value="Genomic_DNA"/>
</dbReference>
<dbReference type="RefSeq" id="WP_034291186.1">
    <property type="nucleotide sequence ID" value="NZ_CP091519.2"/>
</dbReference>
<proteinExistence type="predicted"/>
<dbReference type="STRING" id="1120980.GCA_000745955_00415"/>
<organism evidence="1 2">
    <name type="scientific">Alysiella crassa</name>
    <dbReference type="NCBI Taxonomy" id="153491"/>
    <lineage>
        <taxon>Bacteria</taxon>
        <taxon>Pseudomonadati</taxon>
        <taxon>Pseudomonadota</taxon>
        <taxon>Betaproteobacteria</taxon>
        <taxon>Neisseriales</taxon>
        <taxon>Neisseriaceae</taxon>
        <taxon>Alysiella</taxon>
    </lineage>
</organism>
<dbReference type="Pfam" id="PF07209">
    <property type="entry name" value="DUF1415"/>
    <property type="match status" value="1"/>
</dbReference>